<sequence>MFPFGHIDLRVRDLEAVYPFYARLLPELGFPHEWRGEGAFFMTEGKLPNQSWFGVLEDKDHVPNKTRIAFAAQSCQEVDRLAEIIRSAGAGNIEGPEDMTYSRIYHAVYFEDPSGNRLEIYYCEE</sequence>
<dbReference type="PANTHER" id="PTHR36113">
    <property type="entry name" value="LYASE, PUTATIVE-RELATED-RELATED"/>
    <property type="match status" value="1"/>
</dbReference>
<dbReference type="InterPro" id="IPR037523">
    <property type="entry name" value="VOC_core"/>
</dbReference>
<comment type="caution">
    <text evidence="3">The sequence shown here is derived from an EMBL/GenBank/DDBJ whole genome shotgun (WGS) entry which is preliminary data.</text>
</comment>
<dbReference type="EMBL" id="BKAG01000077">
    <property type="protein sequence ID" value="GEP46219.1"/>
    <property type="molecule type" value="Genomic_DNA"/>
</dbReference>
<dbReference type="InterPro" id="IPR029068">
    <property type="entry name" value="Glyas_Bleomycin-R_OHBP_Dase"/>
</dbReference>
<dbReference type="PROSITE" id="PS51819">
    <property type="entry name" value="VOC"/>
    <property type="match status" value="1"/>
</dbReference>
<evidence type="ECO:0000313" key="4">
    <source>
        <dbReference type="Proteomes" id="UP000321577"/>
    </source>
</evidence>
<evidence type="ECO:0000313" key="3">
    <source>
        <dbReference type="EMBL" id="GEP46219.1"/>
    </source>
</evidence>
<accession>A0A512MHM3</accession>
<dbReference type="AlphaFoldDB" id="A0A512MHM3"/>
<proteinExistence type="predicted"/>
<reference evidence="3 4" key="1">
    <citation type="submission" date="2019-07" db="EMBL/GenBank/DDBJ databases">
        <title>Whole genome shotgun sequence of Brevifollis gellanilyticus NBRC 108608.</title>
        <authorList>
            <person name="Hosoyama A."/>
            <person name="Uohara A."/>
            <person name="Ohji S."/>
            <person name="Ichikawa N."/>
        </authorList>
    </citation>
    <scope>NUCLEOTIDE SEQUENCE [LARGE SCALE GENOMIC DNA]</scope>
    <source>
        <strain evidence="3 4">NBRC 108608</strain>
    </source>
</reference>
<dbReference type="RefSeq" id="WP_146855888.1">
    <property type="nucleotide sequence ID" value="NZ_BKAG01000077.1"/>
</dbReference>
<dbReference type="PANTHER" id="PTHR36113:SF6">
    <property type="entry name" value="FOSFOMYCIN RESISTANCE PROTEIN FOSX"/>
    <property type="match status" value="1"/>
</dbReference>
<feature type="domain" description="VOC" evidence="2">
    <location>
        <begin position="3"/>
        <end position="123"/>
    </location>
</feature>
<gene>
    <name evidence="3" type="ORF">BGE01nite_55100</name>
</gene>
<keyword evidence="4" id="KW-1185">Reference proteome</keyword>
<dbReference type="Pfam" id="PF00903">
    <property type="entry name" value="Glyoxalase"/>
    <property type="match status" value="1"/>
</dbReference>
<organism evidence="3 4">
    <name type="scientific">Brevifollis gellanilyticus</name>
    <dbReference type="NCBI Taxonomy" id="748831"/>
    <lineage>
        <taxon>Bacteria</taxon>
        <taxon>Pseudomonadati</taxon>
        <taxon>Verrucomicrobiota</taxon>
        <taxon>Verrucomicrobiia</taxon>
        <taxon>Verrucomicrobiales</taxon>
        <taxon>Verrucomicrobiaceae</taxon>
    </lineage>
</organism>
<evidence type="ECO:0000259" key="2">
    <source>
        <dbReference type="PROSITE" id="PS51819"/>
    </source>
</evidence>
<evidence type="ECO:0000256" key="1">
    <source>
        <dbReference type="ARBA" id="ARBA00022723"/>
    </source>
</evidence>
<dbReference type="OrthoDB" id="5296884at2"/>
<keyword evidence="1" id="KW-0479">Metal-binding</keyword>
<dbReference type="SUPFAM" id="SSF54593">
    <property type="entry name" value="Glyoxalase/Bleomycin resistance protein/Dihydroxybiphenyl dioxygenase"/>
    <property type="match status" value="1"/>
</dbReference>
<dbReference type="InterPro" id="IPR051332">
    <property type="entry name" value="Fosfomycin_Res_Enzymes"/>
</dbReference>
<dbReference type="GO" id="GO:0046872">
    <property type="term" value="F:metal ion binding"/>
    <property type="evidence" value="ECO:0007669"/>
    <property type="project" value="UniProtKB-KW"/>
</dbReference>
<dbReference type="Gene3D" id="3.10.180.10">
    <property type="entry name" value="2,3-Dihydroxybiphenyl 1,2-Dioxygenase, domain 1"/>
    <property type="match status" value="1"/>
</dbReference>
<name>A0A512MHM3_9BACT</name>
<protein>
    <recommendedName>
        <fullName evidence="2">VOC domain-containing protein</fullName>
    </recommendedName>
</protein>
<dbReference type="Proteomes" id="UP000321577">
    <property type="component" value="Unassembled WGS sequence"/>
</dbReference>
<dbReference type="InterPro" id="IPR004360">
    <property type="entry name" value="Glyas_Fos-R_dOase_dom"/>
</dbReference>